<feature type="region of interest" description="Disordered" evidence="1">
    <location>
        <begin position="63"/>
        <end position="114"/>
    </location>
</feature>
<protein>
    <submittedName>
        <fullName evidence="2">Uncharacterized protein</fullName>
    </submittedName>
</protein>
<dbReference type="Proteomes" id="UP001221898">
    <property type="component" value="Unassembled WGS sequence"/>
</dbReference>
<reference evidence="2" key="1">
    <citation type="journal article" date="2023" name="Science">
        <title>Genome structures resolve the early diversification of teleost fishes.</title>
        <authorList>
            <person name="Parey E."/>
            <person name="Louis A."/>
            <person name="Montfort J."/>
            <person name="Bouchez O."/>
            <person name="Roques C."/>
            <person name="Iampietro C."/>
            <person name="Lluch J."/>
            <person name="Castinel A."/>
            <person name="Donnadieu C."/>
            <person name="Desvignes T."/>
            <person name="Floi Bucao C."/>
            <person name="Jouanno E."/>
            <person name="Wen M."/>
            <person name="Mejri S."/>
            <person name="Dirks R."/>
            <person name="Jansen H."/>
            <person name="Henkel C."/>
            <person name="Chen W.J."/>
            <person name="Zahm M."/>
            <person name="Cabau C."/>
            <person name="Klopp C."/>
            <person name="Thompson A.W."/>
            <person name="Robinson-Rechavi M."/>
            <person name="Braasch I."/>
            <person name="Lecointre G."/>
            <person name="Bobe J."/>
            <person name="Postlethwait J.H."/>
            <person name="Berthelot C."/>
            <person name="Roest Crollius H."/>
            <person name="Guiguen Y."/>
        </authorList>
    </citation>
    <scope>NUCLEOTIDE SEQUENCE</scope>
    <source>
        <strain evidence="2">NC1722</strain>
    </source>
</reference>
<comment type="caution">
    <text evidence="2">The sequence shown here is derived from an EMBL/GenBank/DDBJ whole genome shotgun (WGS) entry which is preliminary data.</text>
</comment>
<dbReference type="PANTHER" id="PTHR46090:SF2">
    <property type="entry name" value="ADP-RIBOSYLATION FACTOR-LIKE PROTEIN 13B"/>
    <property type="match status" value="1"/>
</dbReference>
<gene>
    <name evidence="2" type="ORF">AAFF_G00406070</name>
</gene>
<evidence type="ECO:0000313" key="3">
    <source>
        <dbReference type="Proteomes" id="UP001221898"/>
    </source>
</evidence>
<proteinExistence type="predicted"/>
<dbReference type="PANTHER" id="PTHR46090">
    <property type="entry name" value="ADP-RIBOSYLATION FACTOR-LIKE PROTEIN 13B"/>
    <property type="match status" value="1"/>
</dbReference>
<sequence length="114" mass="13346">MSLCVSLAIKQDREGALQEADIINHLSLEKLVNQNKCHCKIKAIKSELAWLLKTVAKDYDIISKRVQEDTSEQRKQEEKDRRDRAERVPGSRGEMEKKKRESERLQREGRRTRG</sequence>
<evidence type="ECO:0000256" key="1">
    <source>
        <dbReference type="SAM" id="MobiDB-lite"/>
    </source>
</evidence>
<dbReference type="EMBL" id="JAINUG010000080">
    <property type="protein sequence ID" value="KAJ8399877.1"/>
    <property type="molecule type" value="Genomic_DNA"/>
</dbReference>
<name>A0AAD7SCM6_9TELE</name>
<accession>A0AAD7SCM6</accession>
<dbReference type="AlphaFoldDB" id="A0AAD7SCM6"/>
<dbReference type="Gene3D" id="3.40.50.300">
    <property type="entry name" value="P-loop containing nucleotide triphosphate hydrolases"/>
    <property type="match status" value="1"/>
</dbReference>
<dbReference type="GO" id="GO:0060170">
    <property type="term" value="C:ciliary membrane"/>
    <property type="evidence" value="ECO:0007669"/>
    <property type="project" value="TreeGrafter"/>
</dbReference>
<keyword evidence="3" id="KW-1185">Reference proteome</keyword>
<dbReference type="GO" id="GO:0097730">
    <property type="term" value="C:non-motile cilium"/>
    <property type="evidence" value="ECO:0007669"/>
    <property type="project" value="TreeGrafter"/>
</dbReference>
<evidence type="ECO:0000313" key="2">
    <source>
        <dbReference type="EMBL" id="KAJ8399877.1"/>
    </source>
</evidence>
<dbReference type="GO" id="GO:0097500">
    <property type="term" value="P:receptor localization to non-motile cilium"/>
    <property type="evidence" value="ECO:0007669"/>
    <property type="project" value="TreeGrafter"/>
</dbReference>
<dbReference type="InterPro" id="IPR051995">
    <property type="entry name" value="Ciliary_GTPase"/>
</dbReference>
<organism evidence="2 3">
    <name type="scientific">Aldrovandia affinis</name>
    <dbReference type="NCBI Taxonomy" id="143900"/>
    <lineage>
        <taxon>Eukaryota</taxon>
        <taxon>Metazoa</taxon>
        <taxon>Chordata</taxon>
        <taxon>Craniata</taxon>
        <taxon>Vertebrata</taxon>
        <taxon>Euteleostomi</taxon>
        <taxon>Actinopterygii</taxon>
        <taxon>Neopterygii</taxon>
        <taxon>Teleostei</taxon>
        <taxon>Notacanthiformes</taxon>
        <taxon>Halosauridae</taxon>
        <taxon>Aldrovandia</taxon>
    </lineage>
</organism>
<dbReference type="InterPro" id="IPR027417">
    <property type="entry name" value="P-loop_NTPase"/>
</dbReference>
<dbReference type="GO" id="GO:1905515">
    <property type="term" value="P:non-motile cilium assembly"/>
    <property type="evidence" value="ECO:0007669"/>
    <property type="project" value="TreeGrafter"/>
</dbReference>